<dbReference type="EMBL" id="JBJQND010000003">
    <property type="protein sequence ID" value="KAL3881897.1"/>
    <property type="molecule type" value="Genomic_DNA"/>
</dbReference>
<keyword evidence="2" id="KW-1015">Disulfide bond</keyword>
<dbReference type="Pfam" id="PF00094">
    <property type="entry name" value="VWD"/>
    <property type="match status" value="1"/>
</dbReference>
<sequence length="914" mass="103506">TGNVSRPVVRPEIRKLSSNKNQLVLYCDIDPFSDISIQYQVTWYKDRFETGSQLKSSTFIPYASKEIFRSLTYLSEAHITLGMTITSNNSLKLQYSEEALVSIRLTVPFGCQRLNEQCFLGVSMFYLETGADNCLLPVVAALSSCGVQISSWRWNQSYALRLANKHGQNLHSISRTYNIRFKTDAHFDHEFFRNYTLPRDIQVEATSNSSSLNGKECHAICDPHMQTFDGRYYENQNEGTYVLYKHLKIPVQVQMKTNPCYGFKEGPPFCPCGVAIAAGRDVFVVDRCSIPIKIYMPQCDEGILQGKIKSDGNIYQVHLPSGSWVIITSGISFNIYIYPSLSDHMSTSGLCGYLDSEIQNDFMLRNRTTVPENKFEDFNSNWLVKPEEDMFNTSNYLHLPGWSREDYFCICEEYQHGSVSRPDNCSPGSRKFCPESTLNDSLAADCSRKLSTNVSVTVQLDPSDFNVSQSRNDTMMPKRNFTEASANNECWTYLNSSLLFKKCSEIPDIVPESFVNTCTKDALITKTMFWASTHLDNVQKKCIYQVTVNQPLSEQMIKDNNITLNPDEPARNNTTNKTDVYTSELLQDLKDISCPMNCTDQGICRKGQCICWKGYGGNDCSVDLNKAPDVYGIPNIGVCDLHEMSCDHASVLGYTFADSPNLSCRLSLFQVKRNAMRFHDNYSIILKAKWISFAEISCPIVDVRSKRSVEFPDDLDTLAIGYRVAVSNNRRIFGRNISLLILDSLCVDCIKAGFDIACTLKDGFTLVNRRCIKMKDAEKETDSGSTVVIISTVVGSVLAVIVIGVMFLYCRILRKSRSIFNCRDKYDKERKETAYEDMQEMEDQKETYSNIDEVYDQITDMSDDYLTAQKTTHTADKSEDGEGSYDKLGNAETNVSEGYVYLDTLTTAECWDRS</sequence>
<feature type="domain" description="VWFD" evidence="5">
    <location>
        <begin position="215"/>
        <end position="390"/>
    </location>
</feature>
<evidence type="ECO:0000259" key="5">
    <source>
        <dbReference type="PROSITE" id="PS51233"/>
    </source>
</evidence>
<organism evidence="6 7">
    <name type="scientific">Sinanodonta woodiana</name>
    <name type="common">Chinese pond mussel</name>
    <name type="synonym">Anodonta woodiana</name>
    <dbReference type="NCBI Taxonomy" id="1069815"/>
    <lineage>
        <taxon>Eukaryota</taxon>
        <taxon>Metazoa</taxon>
        <taxon>Spiralia</taxon>
        <taxon>Lophotrochozoa</taxon>
        <taxon>Mollusca</taxon>
        <taxon>Bivalvia</taxon>
        <taxon>Autobranchia</taxon>
        <taxon>Heteroconchia</taxon>
        <taxon>Palaeoheterodonta</taxon>
        <taxon>Unionida</taxon>
        <taxon>Unionoidea</taxon>
        <taxon>Unionidae</taxon>
        <taxon>Unioninae</taxon>
        <taxon>Sinanodonta</taxon>
    </lineage>
</organism>
<keyword evidence="3" id="KW-0325">Glycoprotein</keyword>
<keyword evidence="4" id="KW-0812">Transmembrane</keyword>
<dbReference type="InterPro" id="IPR041161">
    <property type="entry name" value="EGF_Tenascin"/>
</dbReference>
<dbReference type="InterPro" id="IPR001846">
    <property type="entry name" value="VWF_type-D"/>
</dbReference>
<evidence type="ECO:0000256" key="2">
    <source>
        <dbReference type="ARBA" id="ARBA00023157"/>
    </source>
</evidence>
<name>A0ABD3X6M0_SINWO</name>
<feature type="non-terminal residue" evidence="6">
    <location>
        <position position="1"/>
    </location>
</feature>
<feature type="transmembrane region" description="Helical" evidence="4">
    <location>
        <begin position="787"/>
        <end position="810"/>
    </location>
</feature>
<evidence type="ECO:0000256" key="1">
    <source>
        <dbReference type="ARBA" id="ARBA00022729"/>
    </source>
</evidence>
<evidence type="ECO:0000256" key="3">
    <source>
        <dbReference type="ARBA" id="ARBA00023180"/>
    </source>
</evidence>
<dbReference type="AlphaFoldDB" id="A0ABD3X6M0"/>
<gene>
    <name evidence="6" type="ORF">ACJMK2_028284</name>
</gene>
<proteinExistence type="predicted"/>
<keyword evidence="7" id="KW-1185">Reference proteome</keyword>
<protein>
    <recommendedName>
        <fullName evidence="5">VWFD domain-containing protein</fullName>
    </recommendedName>
</protein>
<dbReference type="InterPro" id="IPR058727">
    <property type="entry name" value="Helical_Vwde"/>
</dbReference>
<dbReference type="InterPro" id="IPR050969">
    <property type="entry name" value="Dev_Signal_Modulators"/>
</dbReference>
<keyword evidence="1" id="KW-0732">Signal</keyword>
<dbReference type="PANTHER" id="PTHR14949">
    <property type="entry name" value="EGF-LIKE-DOMAIN, MULTIPLE 7, 8"/>
    <property type="match status" value="1"/>
</dbReference>
<evidence type="ECO:0000256" key="4">
    <source>
        <dbReference type="SAM" id="Phobius"/>
    </source>
</evidence>
<dbReference type="Proteomes" id="UP001634394">
    <property type="component" value="Unassembled WGS sequence"/>
</dbReference>
<accession>A0ABD3X6M0</accession>
<dbReference type="Gene3D" id="2.10.25.10">
    <property type="entry name" value="Laminin"/>
    <property type="match status" value="1"/>
</dbReference>
<dbReference type="Pfam" id="PF18720">
    <property type="entry name" value="EGF_Tenascin"/>
    <property type="match status" value="1"/>
</dbReference>
<comment type="caution">
    <text evidence="6">The sequence shown here is derived from an EMBL/GenBank/DDBJ whole genome shotgun (WGS) entry which is preliminary data.</text>
</comment>
<dbReference type="PANTHER" id="PTHR14949:SF56">
    <property type="entry name" value="EGF-LIKE-DOMAIN, MULTIPLE 7"/>
    <property type="match status" value="1"/>
</dbReference>
<reference evidence="6 7" key="1">
    <citation type="submission" date="2024-11" db="EMBL/GenBank/DDBJ databases">
        <title>Chromosome-level genome assembly of the freshwater bivalve Anodonta woodiana.</title>
        <authorList>
            <person name="Chen X."/>
        </authorList>
    </citation>
    <scope>NUCLEOTIDE SEQUENCE [LARGE SCALE GENOMIC DNA]</scope>
    <source>
        <strain evidence="6">MN2024</strain>
        <tissue evidence="6">Gills</tissue>
    </source>
</reference>
<dbReference type="Pfam" id="PF26129">
    <property type="entry name" value="Vwde"/>
    <property type="match status" value="1"/>
</dbReference>
<evidence type="ECO:0000313" key="7">
    <source>
        <dbReference type="Proteomes" id="UP001634394"/>
    </source>
</evidence>
<keyword evidence="4" id="KW-1133">Transmembrane helix</keyword>
<dbReference type="PROSITE" id="PS51233">
    <property type="entry name" value="VWFD"/>
    <property type="match status" value="1"/>
</dbReference>
<keyword evidence="4" id="KW-0472">Membrane</keyword>
<evidence type="ECO:0000313" key="6">
    <source>
        <dbReference type="EMBL" id="KAL3881897.1"/>
    </source>
</evidence>